<evidence type="ECO:0000313" key="7">
    <source>
        <dbReference type="Proteomes" id="UP000076661"/>
    </source>
</evidence>
<gene>
    <name evidence="6" type="ORF">N478_11145</name>
</gene>
<proteinExistence type="predicted"/>
<feature type="transmembrane region" description="Helical" evidence="4">
    <location>
        <begin position="49"/>
        <end position="68"/>
    </location>
</feature>
<dbReference type="Proteomes" id="UP000076661">
    <property type="component" value="Unassembled WGS sequence"/>
</dbReference>
<comment type="catalytic activity">
    <reaction evidence="3">
        <text>2 GTP = 3',3'-c-di-GMP + 2 diphosphate</text>
        <dbReference type="Rhea" id="RHEA:24898"/>
        <dbReference type="ChEBI" id="CHEBI:33019"/>
        <dbReference type="ChEBI" id="CHEBI:37565"/>
        <dbReference type="ChEBI" id="CHEBI:58805"/>
        <dbReference type="EC" id="2.7.7.65"/>
    </reaction>
</comment>
<evidence type="ECO:0000259" key="5">
    <source>
        <dbReference type="PROSITE" id="PS50887"/>
    </source>
</evidence>
<comment type="cofactor">
    <cofactor evidence="1">
        <name>Mg(2+)</name>
        <dbReference type="ChEBI" id="CHEBI:18420"/>
    </cofactor>
</comment>
<dbReference type="FunFam" id="3.30.70.270:FF:000001">
    <property type="entry name" value="Diguanylate cyclase domain protein"/>
    <property type="match status" value="1"/>
</dbReference>
<evidence type="ECO:0000256" key="4">
    <source>
        <dbReference type="SAM" id="Phobius"/>
    </source>
</evidence>
<dbReference type="NCBIfam" id="TIGR00254">
    <property type="entry name" value="GGDEF"/>
    <property type="match status" value="1"/>
</dbReference>
<protein>
    <recommendedName>
        <fullName evidence="2">diguanylate cyclase</fullName>
        <ecNumber evidence="2">2.7.7.65</ecNumber>
    </recommendedName>
</protein>
<dbReference type="Gene3D" id="3.30.70.270">
    <property type="match status" value="1"/>
</dbReference>
<dbReference type="InterPro" id="IPR029787">
    <property type="entry name" value="Nucleotide_cyclase"/>
</dbReference>
<dbReference type="EMBL" id="AUXX01000005">
    <property type="protein sequence ID" value="KZN69180.1"/>
    <property type="molecule type" value="Genomic_DNA"/>
</dbReference>
<dbReference type="EC" id="2.7.7.65" evidence="2"/>
<reference evidence="6 7" key="1">
    <citation type="submission" date="2013-07" db="EMBL/GenBank/DDBJ databases">
        <title>Comparative Genomic and Metabolomic Analysis of Twelve Strains of Pseudoalteromonas luteoviolacea.</title>
        <authorList>
            <person name="Vynne N.G."/>
            <person name="Mansson M."/>
            <person name="Gram L."/>
        </authorList>
    </citation>
    <scope>NUCLEOTIDE SEQUENCE [LARGE SCALE GENOMIC DNA]</scope>
    <source>
        <strain evidence="6 7">S4060-1</strain>
    </source>
</reference>
<dbReference type="GO" id="GO:0052621">
    <property type="term" value="F:diguanylate cyclase activity"/>
    <property type="evidence" value="ECO:0007669"/>
    <property type="project" value="UniProtKB-EC"/>
</dbReference>
<dbReference type="PANTHER" id="PTHR45138">
    <property type="entry name" value="REGULATORY COMPONENTS OF SENSORY TRANSDUCTION SYSTEM"/>
    <property type="match status" value="1"/>
</dbReference>
<comment type="caution">
    <text evidence="6">The sequence shown here is derived from an EMBL/GenBank/DDBJ whole genome shotgun (WGS) entry which is preliminary data.</text>
</comment>
<dbReference type="PANTHER" id="PTHR45138:SF9">
    <property type="entry name" value="DIGUANYLATE CYCLASE DGCM-RELATED"/>
    <property type="match status" value="1"/>
</dbReference>
<accession>A0A161Z0B2</accession>
<dbReference type="PROSITE" id="PS50887">
    <property type="entry name" value="GGDEF"/>
    <property type="match status" value="1"/>
</dbReference>
<evidence type="ECO:0000256" key="1">
    <source>
        <dbReference type="ARBA" id="ARBA00001946"/>
    </source>
</evidence>
<dbReference type="AlphaFoldDB" id="A0A161Z0B2"/>
<keyword evidence="4" id="KW-0472">Membrane</keyword>
<dbReference type="InterPro" id="IPR000160">
    <property type="entry name" value="GGDEF_dom"/>
</dbReference>
<evidence type="ECO:0000313" key="6">
    <source>
        <dbReference type="EMBL" id="KZN69180.1"/>
    </source>
</evidence>
<evidence type="ECO:0000256" key="3">
    <source>
        <dbReference type="ARBA" id="ARBA00034247"/>
    </source>
</evidence>
<dbReference type="CDD" id="cd01949">
    <property type="entry name" value="GGDEF"/>
    <property type="match status" value="1"/>
</dbReference>
<name>A0A161Z0B2_9GAMM</name>
<keyword evidence="4" id="KW-1133">Transmembrane helix</keyword>
<keyword evidence="4" id="KW-0812">Transmembrane</keyword>
<feature type="transmembrane region" description="Helical" evidence="4">
    <location>
        <begin position="74"/>
        <end position="94"/>
    </location>
</feature>
<evidence type="ECO:0000256" key="2">
    <source>
        <dbReference type="ARBA" id="ARBA00012528"/>
    </source>
</evidence>
<dbReference type="InterPro" id="IPR050469">
    <property type="entry name" value="Diguanylate_Cyclase"/>
</dbReference>
<dbReference type="SUPFAM" id="SSF55073">
    <property type="entry name" value="Nucleotide cyclase"/>
    <property type="match status" value="1"/>
</dbReference>
<dbReference type="PATRIC" id="fig|1365257.3.peg.623"/>
<feature type="transmembrane region" description="Helical" evidence="4">
    <location>
        <begin position="132"/>
        <end position="157"/>
    </location>
</feature>
<dbReference type="InterPro" id="IPR043128">
    <property type="entry name" value="Rev_trsase/Diguanyl_cyclase"/>
</dbReference>
<feature type="domain" description="GGDEF" evidence="5">
    <location>
        <begin position="232"/>
        <end position="360"/>
    </location>
</feature>
<dbReference type="SMART" id="SM00267">
    <property type="entry name" value="GGDEF"/>
    <property type="match status" value="1"/>
</dbReference>
<dbReference type="Pfam" id="PF00990">
    <property type="entry name" value="GGDEF"/>
    <property type="match status" value="1"/>
</dbReference>
<organism evidence="6 7">
    <name type="scientific">Pseudoalteromonas luteoviolacea S4060-1</name>
    <dbReference type="NCBI Taxonomy" id="1365257"/>
    <lineage>
        <taxon>Bacteria</taxon>
        <taxon>Pseudomonadati</taxon>
        <taxon>Pseudomonadota</taxon>
        <taxon>Gammaproteobacteria</taxon>
        <taxon>Alteromonadales</taxon>
        <taxon>Pseudoalteromonadaceae</taxon>
        <taxon>Pseudoalteromonas</taxon>
    </lineage>
</organism>
<sequence>MVDELFLCFTIKESYKFITIRPISTLKLKERFGALTKAQPILINRYPMYAAYLLLLTSAFLCYYPIHYVMQQKYALGMAVVIVIAVLVLTAARLIQGKLSVWKCFLICAVEGAMLIYLSIQSPLISVIWLPAFLVGMFMMFPFKMACVITSGFWLVLTYLGFLQLDVELALRSAMSSCLVMMLCAVIVKTYNDAITIAESVAVKDPLTGALNRRTLVEQVELESERVSRYSQVCSIIMIDLDNFKTLNDKLGHGVGDEMLVSFVELISEYTRRNDKLFRLGGDEFMLLLPGMNEGNAYAFIGRIQNLVPTKLTMDSVSLGMSFGVCEITANTSVETLLEQADKALYQNKHQRKQENKFSE</sequence>